<feature type="region of interest" description="Disordered" evidence="8">
    <location>
        <begin position="1"/>
        <end position="23"/>
    </location>
</feature>
<dbReference type="Proteomes" id="UP000274391">
    <property type="component" value="Unassembled WGS sequence"/>
</dbReference>
<dbReference type="Gene3D" id="1.50.10.150">
    <property type="entry name" value="Voltage-dependent anion channel"/>
    <property type="match status" value="1"/>
</dbReference>
<comment type="subcellular location">
    <subcellularLocation>
        <location evidence="1">Cell membrane</location>
        <topology evidence="1">Multi-pass membrane protein</topology>
    </subcellularLocation>
</comment>
<feature type="transmembrane region" description="Helical" evidence="9">
    <location>
        <begin position="322"/>
        <end position="341"/>
    </location>
</feature>
<dbReference type="Pfam" id="PF03595">
    <property type="entry name" value="SLAC1"/>
    <property type="match status" value="1"/>
</dbReference>
<reference evidence="10 11" key="1">
    <citation type="submission" date="2018-11" db="EMBL/GenBank/DDBJ databases">
        <title>YIM 102482-1 draft genome.</title>
        <authorList>
            <person name="Li G."/>
            <person name="Jiang Y."/>
        </authorList>
    </citation>
    <scope>NUCLEOTIDE SEQUENCE [LARGE SCALE GENOMIC DNA]</scope>
    <source>
        <strain evidence="10 11">YIM 102482-1</strain>
    </source>
</reference>
<dbReference type="EMBL" id="RQVS01000012">
    <property type="protein sequence ID" value="RRJ86108.1"/>
    <property type="molecule type" value="Genomic_DNA"/>
</dbReference>
<evidence type="ECO:0000256" key="4">
    <source>
        <dbReference type="ARBA" id="ARBA00022475"/>
    </source>
</evidence>
<evidence type="ECO:0000313" key="10">
    <source>
        <dbReference type="EMBL" id="RRJ86108.1"/>
    </source>
</evidence>
<feature type="transmembrane region" description="Helical" evidence="9">
    <location>
        <begin position="142"/>
        <end position="168"/>
    </location>
</feature>
<dbReference type="InterPro" id="IPR051629">
    <property type="entry name" value="Sulfite_efflux_TDT"/>
</dbReference>
<evidence type="ECO:0000256" key="3">
    <source>
        <dbReference type="ARBA" id="ARBA00022448"/>
    </source>
</evidence>
<dbReference type="OrthoDB" id="958273at2"/>
<evidence type="ECO:0000256" key="2">
    <source>
        <dbReference type="ARBA" id="ARBA00008566"/>
    </source>
</evidence>
<dbReference type="PANTHER" id="PTHR31686:SF1">
    <property type="entry name" value="SULFITE EFFLUX PUMP SSU1"/>
    <property type="match status" value="1"/>
</dbReference>
<comment type="caution">
    <text evidence="10">The sequence shown here is derived from an EMBL/GenBank/DDBJ whole genome shotgun (WGS) entry which is preliminary data.</text>
</comment>
<evidence type="ECO:0000256" key="8">
    <source>
        <dbReference type="SAM" id="MobiDB-lite"/>
    </source>
</evidence>
<evidence type="ECO:0000313" key="11">
    <source>
        <dbReference type="Proteomes" id="UP000274391"/>
    </source>
</evidence>
<evidence type="ECO:0000256" key="1">
    <source>
        <dbReference type="ARBA" id="ARBA00004651"/>
    </source>
</evidence>
<keyword evidence="3" id="KW-0813">Transport</keyword>
<dbReference type="GO" id="GO:0055085">
    <property type="term" value="P:transmembrane transport"/>
    <property type="evidence" value="ECO:0007669"/>
    <property type="project" value="InterPro"/>
</dbReference>
<keyword evidence="4" id="KW-1003">Cell membrane</keyword>
<accession>A0A3P3VVS7</accession>
<organism evidence="10 11">
    <name type="scientific">Gulosibacter macacae</name>
    <dbReference type="NCBI Taxonomy" id="2488791"/>
    <lineage>
        <taxon>Bacteria</taxon>
        <taxon>Bacillati</taxon>
        <taxon>Actinomycetota</taxon>
        <taxon>Actinomycetes</taxon>
        <taxon>Micrococcales</taxon>
        <taxon>Microbacteriaceae</taxon>
        <taxon>Gulosibacter</taxon>
    </lineage>
</organism>
<feature type="transmembrane region" description="Helical" evidence="9">
    <location>
        <begin position="108"/>
        <end position="130"/>
    </location>
</feature>
<keyword evidence="6 9" id="KW-1133">Transmembrane helix</keyword>
<protein>
    <submittedName>
        <fullName evidence="10">C4-dicarboxylate ABC transporter</fullName>
    </submittedName>
</protein>
<dbReference type="GO" id="GO:0005886">
    <property type="term" value="C:plasma membrane"/>
    <property type="evidence" value="ECO:0007669"/>
    <property type="project" value="UniProtKB-SubCell"/>
</dbReference>
<gene>
    <name evidence="10" type="ORF">EG850_10330</name>
</gene>
<feature type="transmembrane region" description="Helical" evidence="9">
    <location>
        <begin position="288"/>
        <end position="310"/>
    </location>
</feature>
<evidence type="ECO:0000256" key="5">
    <source>
        <dbReference type="ARBA" id="ARBA00022692"/>
    </source>
</evidence>
<feature type="transmembrane region" description="Helical" evidence="9">
    <location>
        <begin position="180"/>
        <end position="199"/>
    </location>
</feature>
<feature type="transmembrane region" description="Helical" evidence="9">
    <location>
        <begin position="73"/>
        <end position="96"/>
    </location>
</feature>
<evidence type="ECO:0000256" key="9">
    <source>
        <dbReference type="SAM" id="Phobius"/>
    </source>
</evidence>
<dbReference type="InterPro" id="IPR038665">
    <property type="entry name" value="Voltage-dep_anion_channel_sf"/>
</dbReference>
<name>A0A3P3VVS7_9MICO</name>
<dbReference type="PANTHER" id="PTHR31686">
    <property type="match status" value="1"/>
</dbReference>
<dbReference type="AlphaFoldDB" id="A0A3P3VVS7"/>
<evidence type="ECO:0000256" key="7">
    <source>
        <dbReference type="ARBA" id="ARBA00023136"/>
    </source>
</evidence>
<evidence type="ECO:0000256" key="6">
    <source>
        <dbReference type="ARBA" id="ARBA00022989"/>
    </source>
</evidence>
<keyword evidence="7 9" id="KW-0472">Membrane</keyword>
<feature type="transmembrane region" description="Helical" evidence="9">
    <location>
        <begin position="211"/>
        <end position="234"/>
    </location>
</feature>
<dbReference type="InterPro" id="IPR004695">
    <property type="entry name" value="SLAC1/Mae1/Ssu1/TehA"/>
</dbReference>
<keyword evidence="5 9" id="KW-0812">Transmembrane</keyword>
<feature type="transmembrane region" description="Helical" evidence="9">
    <location>
        <begin position="347"/>
        <end position="368"/>
    </location>
</feature>
<proteinExistence type="inferred from homology"/>
<keyword evidence="11" id="KW-1185">Reference proteome</keyword>
<comment type="similarity">
    <text evidence="2">Belongs to the tellurite-resistance/dicarboxylate transporter (TDT) family.</text>
</comment>
<sequence>MADMSVLPPADSRASRNGARSSGRLLRQLERPGDAVRHFGPNWFTSVMGTAIVGVAATKLPLVAEGLTVPATVVWLAALVLLVIVLCLTAAHWLRFPQHARAELVHPIMANFVGAVSMAFTAVAAGFLPLGSALIGDAAASALAWACWLTGTAIGIGSAIFVPIMLFVRHSHDENAAFMGWLMPIVPPMVSSAVGIGLVDTLSSLEAQRTLLVVCAMLFGTTIIPALIVIGLVWQRLLRFGVGPAHRVPMLAIALGPLGQSATSAIALGTAAEGLVSPTLAAPLHALALAYAAAILGFATLWFTIVTILVARQARIGLPFSLAWWSFTFPVGTCVTGFAALAHETGLLVVTVAALATYAVLVIAWLTVASRTFYGAVVTGELFLPPEPGRTAR</sequence>